<keyword evidence="1" id="KW-0805">Transcription regulation</keyword>
<keyword evidence="6" id="KW-1185">Reference proteome</keyword>
<dbReference type="SUPFAM" id="SSF47413">
    <property type="entry name" value="lambda repressor-like DNA-binding domains"/>
    <property type="match status" value="1"/>
</dbReference>
<reference evidence="5 6" key="2">
    <citation type="submission" date="2019-01" db="EMBL/GenBank/DDBJ databases">
        <title>Motilimonas pumilus sp. nov., isolated from the gut of sea cucumber (Apostichopus japonicus).</title>
        <authorList>
            <person name="Wang F.-Q."/>
            <person name="Ren L.-H."/>
            <person name="Lin Y.-W."/>
            <person name="Sun G.-H."/>
            <person name="Du Z.-J."/>
            <person name="Zhao J.-X."/>
            <person name="Liu X.-J."/>
            <person name="Liu L.-J."/>
        </authorList>
    </citation>
    <scope>NUCLEOTIDE SEQUENCE [LARGE SCALE GENOMIC DNA]</scope>
    <source>
        <strain evidence="5 6">PLHSC7-2</strain>
    </source>
</reference>
<sequence>MSQGKKRKGSGRVTIADVAKHAGVGSMTVSRALRTPDKVSDVLREKVLNSVAELGYIPNFAAGALASSSSNIIAVIMPSLADFSTNEITKALQRKLEPAGYQLLFTASNFDVQEEESLVKALLQHAPAAMLLPGTPHTGQTLKYLKSNQLPVVELSALTHTPIHINVGVDHHASAYQLTKFMYMKGYRNIAFVGAHTDFGRFAMRLAGWQKAMLDHNMPSHRILLDFEDANITAGADSLAVLKQKWPELDAVICSHSELAAGLILQAGQTGIDVPGQLAIATFEDPNLCTALKPSLTTVEIPYKEIGERAAEALLAALAGDEYSPMVQALEFRIKTRAST</sequence>
<dbReference type="Gene3D" id="3.40.50.2300">
    <property type="match status" value="2"/>
</dbReference>
<evidence type="ECO:0000259" key="4">
    <source>
        <dbReference type="PROSITE" id="PS50932"/>
    </source>
</evidence>
<comment type="caution">
    <text evidence="5">The sequence shown here is derived from an EMBL/GenBank/DDBJ whole genome shotgun (WGS) entry which is preliminary data.</text>
</comment>
<dbReference type="Pfam" id="PF00356">
    <property type="entry name" value="LacI"/>
    <property type="match status" value="1"/>
</dbReference>
<dbReference type="PANTHER" id="PTHR30146">
    <property type="entry name" value="LACI-RELATED TRANSCRIPTIONAL REPRESSOR"/>
    <property type="match status" value="1"/>
</dbReference>
<dbReference type="Proteomes" id="UP000283255">
    <property type="component" value="Unassembled WGS sequence"/>
</dbReference>
<dbReference type="GO" id="GO:0000976">
    <property type="term" value="F:transcription cis-regulatory region binding"/>
    <property type="evidence" value="ECO:0007669"/>
    <property type="project" value="TreeGrafter"/>
</dbReference>
<dbReference type="PANTHER" id="PTHR30146:SF33">
    <property type="entry name" value="TRANSCRIPTIONAL REGULATOR"/>
    <property type="match status" value="1"/>
</dbReference>
<organism evidence="5 6">
    <name type="scientific">Motilimonas pumila</name>
    <dbReference type="NCBI Taxonomy" id="2303987"/>
    <lineage>
        <taxon>Bacteria</taxon>
        <taxon>Pseudomonadati</taxon>
        <taxon>Pseudomonadota</taxon>
        <taxon>Gammaproteobacteria</taxon>
        <taxon>Alteromonadales</taxon>
        <taxon>Alteromonadales genera incertae sedis</taxon>
        <taxon>Motilimonas</taxon>
    </lineage>
</organism>
<keyword evidence="3" id="KW-0804">Transcription</keyword>
<dbReference type="InterPro" id="IPR046335">
    <property type="entry name" value="LacI/GalR-like_sensor"/>
</dbReference>
<dbReference type="InterPro" id="IPR000843">
    <property type="entry name" value="HTH_LacI"/>
</dbReference>
<dbReference type="CDD" id="cd01575">
    <property type="entry name" value="PBP1_GntR"/>
    <property type="match status" value="1"/>
</dbReference>
<dbReference type="RefSeq" id="WP_119909360.1">
    <property type="nucleotide sequence ID" value="NZ_QZCH01000002.1"/>
</dbReference>
<dbReference type="InterPro" id="IPR010982">
    <property type="entry name" value="Lambda_DNA-bd_dom_sf"/>
</dbReference>
<protein>
    <submittedName>
        <fullName evidence="5">LacI family DNA-binding transcriptional regulator</fullName>
    </submittedName>
</protein>
<evidence type="ECO:0000313" key="6">
    <source>
        <dbReference type="Proteomes" id="UP000283255"/>
    </source>
</evidence>
<evidence type="ECO:0000256" key="1">
    <source>
        <dbReference type="ARBA" id="ARBA00023015"/>
    </source>
</evidence>
<evidence type="ECO:0000256" key="2">
    <source>
        <dbReference type="ARBA" id="ARBA00023125"/>
    </source>
</evidence>
<dbReference type="PROSITE" id="PS00356">
    <property type="entry name" value="HTH_LACI_1"/>
    <property type="match status" value="1"/>
</dbReference>
<evidence type="ECO:0000313" key="5">
    <source>
        <dbReference type="EMBL" id="RJG50558.1"/>
    </source>
</evidence>
<dbReference type="InterPro" id="IPR028082">
    <property type="entry name" value="Peripla_BP_I"/>
</dbReference>
<name>A0A418YIT9_9GAMM</name>
<dbReference type="AlphaFoldDB" id="A0A418YIT9"/>
<evidence type="ECO:0000256" key="3">
    <source>
        <dbReference type="ARBA" id="ARBA00023163"/>
    </source>
</evidence>
<proteinExistence type="predicted"/>
<gene>
    <name evidence="5" type="ORF">D1Z90_03545</name>
</gene>
<dbReference type="Gene3D" id="1.10.260.40">
    <property type="entry name" value="lambda repressor-like DNA-binding domains"/>
    <property type="match status" value="1"/>
</dbReference>
<dbReference type="Pfam" id="PF13377">
    <property type="entry name" value="Peripla_BP_3"/>
    <property type="match status" value="1"/>
</dbReference>
<dbReference type="CDD" id="cd01392">
    <property type="entry name" value="HTH_LacI"/>
    <property type="match status" value="1"/>
</dbReference>
<reference evidence="5 6" key="1">
    <citation type="submission" date="2018-09" db="EMBL/GenBank/DDBJ databases">
        <authorList>
            <person name="Wang F."/>
        </authorList>
    </citation>
    <scope>NUCLEOTIDE SEQUENCE [LARGE SCALE GENOMIC DNA]</scope>
    <source>
        <strain evidence="5 6">PLHSC7-2</strain>
    </source>
</reference>
<dbReference type="OrthoDB" id="5681588at2"/>
<accession>A0A418YIT9</accession>
<feature type="domain" description="HTH lacI-type" evidence="4">
    <location>
        <begin position="13"/>
        <end position="67"/>
    </location>
</feature>
<dbReference type="EMBL" id="QZCH01000002">
    <property type="protein sequence ID" value="RJG50558.1"/>
    <property type="molecule type" value="Genomic_DNA"/>
</dbReference>
<dbReference type="PROSITE" id="PS50932">
    <property type="entry name" value="HTH_LACI_2"/>
    <property type="match status" value="1"/>
</dbReference>
<dbReference type="SUPFAM" id="SSF53822">
    <property type="entry name" value="Periplasmic binding protein-like I"/>
    <property type="match status" value="1"/>
</dbReference>
<keyword evidence="2 5" id="KW-0238">DNA-binding</keyword>
<dbReference type="GO" id="GO:0003700">
    <property type="term" value="F:DNA-binding transcription factor activity"/>
    <property type="evidence" value="ECO:0007669"/>
    <property type="project" value="TreeGrafter"/>
</dbReference>
<dbReference type="SMART" id="SM00354">
    <property type="entry name" value="HTH_LACI"/>
    <property type="match status" value="1"/>
</dbReference>